<organism evidence="1 2">
    <name type="scientific">Spiroplasma turonicum</name>
    <dbReference type="NCBI Taxonomy" id="216946"/>
    <lineage>
        <taxon>Bacteria</taxon>
        <taxon>Bacillati</taxon>
        <taxon>Mycoplasmatota</taxon>
        <taxon>Mollicutes</taxon>
        <taxon>Entomoplasmatales</taxon>
        <taxon>Spiroplasmataceae</taxon>
        <taxon>Spiroplasma</taxon>
    </lineage>
</organism>
<evidence type="ECO:0000313" key="2">
    <source>
        <dbReference type="Proteomes" id="UP000067243"/>
    </source>
</evidence>
<protein>
    <submittedName>
        <fullName evidence="1">Uncharacterized protein</fullName>
    </submittedName>
</protein>
<dbReference type="PATRIC" id="fig|216946.3.peg.374"/>
<dbReference type="EMBL" id="CP012328">
    <property type="protein sequence ID" value="AKU79620.1"/>
    <property type="molecule type" value="Genomic_DNA"/>
</dbReference>
<sequence>MIQYLKPFKINKNDIENIKNVRPFWDKEINKKVKNLKKWLLRFQKTDANFKLNMPHDYNDYINFFSEILSYNNFINQKTKQIKTSIKIYSKFYKMYLDYSFLLGWTKFIETLSIYYNNLKNEDVSNLAIHYLKLTNETLYKFLDIYKKEINKIIPEDEYINLLLDDIVINDKEILVVNEALDKIVKYVKLLYRKKKVDEKTLLKVSSSTLELVYFNYSYSLYSYKLLKNLSY</sequence>
<dbReference type="RefSeq" id="WP_075048216.1">
    <property type="nucleotide sequence ID" value="NZ_CP012328.1"/>
</dbReference>
<dbReference type="OrthoDB" id="391832at2"/>
<dbReference type="KEGG" id="stur:STURON_00374"/>
<accession>A0A0K1P5U0</accession>
<dbReference type="AlphaFoldDB" id="A0A0K1P5U0"/>
<gene>
    <name evidence="1" type="ORF">STURON_00374</name>
</gene>
<keyword evidence="2" id="KW-1185">Reference proteome</keyword>
<evidence type="ECO:0000313" key="1">
    <source>
        <dbReference type="EMBL" id="AKU79620.1"/>
    </source>
</evidence>
<dbReference type="STRING" id="216946.STURO_v1c03740"/>
<name>A0A0K1P5U0_9MOLU</name>
<proteinExistence type="predicted"/>
<reference evidence="1 2" key="1">
    <citation type="journal article" date="2015" name="Genome Announc.">
        <title>Complete Genome Sequence of Spiroplasma turonicum Strain Tab4cT, a Parasite of a Horse Fly, Haematopota sp. (Diptera: Tabanidae).</title>
        <authorList>
            <person name="Davis R.E."/>
            <person name="Shao J."/>
            <person name="Zhao Y."/>
            <person name="Gasparich G.E."/>
            <person name="Gaynor B.J."/>
            <person name="Donofrio N."/>
        </authorList>
    </citation>
    <scope>NUCLEOTIDE SEQUENCE [LARGE SCALE GENOMIC DNA]</scope>
    <source>
        <strain evidence="1 2">Tab4c</strain>
    </source>
</reference>
<dbReference type="Proteomes" id="UP000067243">
    <property type="component" value="Chromosome"/>
</dbReference>